<dbReference type="GO" id="GO:0005829">
    <property type="term" value="C:cytosol"/>
    <property type="evidence" value="ECO:0007669"/>
    <property type="project" value="TreeGrafter"/>
</dbReference>
<gene>
    <name evidence="3" type="ORF">DES32_0535</name>
</gene>
<comment type="function">
    <text evidence="2">Binds to DNA and alters its conformation. May be involved in regulation of gene expression, nucleoid organization and DNA protection.</text>
</comment>
<dbReference type="RefSeq" id="WP_115835099.1">
    <property type="nucleotide sequence ID" value="NZ_CP025086.1"/>
</dbReference>
<accession>A0A3D9Z3B4</accession>
<dbReference type="HAMAP" id="MF_00274">
    <property type="entry name" value="DNA_YbaB_EbfC"/>
    <property type="match status" value="1"/>
</dbReference>
<dbReference type="GO" id="GO:0003677">
    <property type="term" value="F:DNA binding"/>
    <property type="evidence" value="ECO:0007669"/>
    <property type="project" value="UniProtKB-UniRule"/>
</dbReference>
<dbReference type="EMBL" id="QUMO01000001">
    <property type="protein sequence ID" value="REF89315.1"/>
    <property type="molecule type" value="Genomic_DNA"/>
</dbReference>
<dbReference type="InterPro" id="IPR004401">
    <property type="entry name" value="YbaB/EbfC"/>
</dbReference>
<keyword evidence="4" id="KW-1185">Reference proteome</keyword>
<reference evidence="3 4" key="1">
    <citation type="submission" date="2018-08" db="EMBL/GenBank/DDBJ databases">
        <title>Genomic Encyclopedia of Type Strains, Phase IV (KMG-IV): sequencing the most valuable type-strain genomes for metagenomic binning, comparative biology and taxonomic classification.</title>
        <authorList>
            <person name="Goeker M."/>
        </authorList>
    </citation>
    <scope>NUCLEOTIDE SEQUENCE [LARGE SCALE GENOMIC DNA]</scope>
    <source>
        <strain evidence="3 4">BW863</strain>
    </source>
</reference>
<dbReference type="Gene3D" id="3.30.1310.10">
    <property type="entry name" value="Nucleoid-associated protein YbaB-like domain"/>
    <property type="match status" value="1"/>
</dbReference>
<dbReference type="PANTHER" id="PTHR33449:SF1">
    <property type="entry name" value="NUCLEOID-ASSOCIATED PROTEIN YBAB"/>
    <property type="match status" value="1"/>
</dbReference>
<evidence type="ECO:0000256" key="1">
    <source>
        <dbReference type="ARBA" id="ARBA00023125"/>
    </source>
</evidence>
<dbReference type="Pfam" id="PF02575">
    <property type="entry name" value="YbaB_DNA_bd"/>
    <property type="match status" value="1"/>
</dbReference>
<protein>
    <recommendedName>
        <fullName evidence="2">Nucleoid-associated protein DES32_0535</fullName>
    </recommendedName>
</protein>
<dbReference type="NCBIfam" id="TIGR00103">
    <property type="entry name" value="DNA_YbaB_EbfC"/>
    <property type="match status" value="1"/>
</dbReference>
<dbReference type="GO" id="GO:0043590">
    <property type="term" value="C:bacterial nucleoid"/>
    <property type="evidence" value="ECO:0007669"/>
    <property type="project" value="UniProtKB-UniRule"/>
</dbReference>
<dbReference type="Proteomes" id="UP000256900">
    <property type="component" value="Unassembled WGS sequence"/>
</dbReference>
<keyword evidence="1 2" id="KW-0238">DNA-binding</keyword>
<dbReference type="InterPro" id="IPR036894">
    <property type="entry name" value="YbaB-like_sf"/>
</dbReference>
<sequence>MAGMFDIMKQAQAMQAKFQEAQAELERIEVEGQSGGGLVRVTLTAKGLLKGLSLDPSLLKPDDKEMLEDLIVAAYDDARKKADRLTEERMKSLTAGLPIPPGLKLF</sequence>
<organism evidence="3 4">
    <name type="scientific">Methylovirgula ligni</name>
    <dbReference type="NCBI Taxonomy" id="569860"/>
    <lineage>
        <taxon>Bacteria</taxon>
        <taxon>Pseudomonadati</taxon>
        <taxon>Pseudomonadota</taxon>
        <taxon>Alphaproteobacteria</taxon>
        <taxon>Hyphomicrobiales</taxon>
        <taxon>Beijerinckiaceae</taxon>
        <taxon>Methylovirgula</taxon>
    </lineage>
</organism>
<evidence type="ECO:0000313" key="3">
    <source>
        <dbReference type="EMBL" id="REF89315.1"/>
    </source>
</evidence>
<dbReference type="PANTHER" id="PTHR33449">
    <property type="entry name" value="NUCLEOID-ASSOCIATED PROTEIN YBAB"/>
    <property type="match status" value="1"/>
</dbReference>
<comment type="subcellular location">
    <subcellularLocation>
        <location evidence="2">Cytoplasm</location>
        <location evidence="2">Nucleoid</location>
    </subcellularLocation>
</comment>
<evidence type="ECO:0000256" key="2">
    <source>
        <dbReference type="HAMAP-Rule" id="MF_00274"/>
    </source>
</evidence>
<dbReference type="AlphaFoldDB" id="A0A3D9Z3B4"/>
<dbReference type="SUPFAM" id="SSF82607">
    <property type="entry name" value="YbaB-like"/>
    <property type="match status" value="1"/>
</dbReference>
<evidence type="ECO:0000313" key="4">
    <source>
        <dbReference type="Proteomes" id="UP000256900"/>
    </source>
</evidence>
<comment type="subunit">
    <text evidence="2">Homodimer.</text>
</comment>
<proteinExistence type="inferred from homology"/>
<comment type="caution">
    <text evidence="3">The sequence shown here is derived from an EMBL/GenBank/DDBJ whole genome shotgun (WGS) entry which is preliminary data.</text>
</comment>
<dbReference type="PIRSF" id="PIRSF004555">
    <property type="entry name" value="UCP004555"/>
    <property type="match status" value="1"/>
</dbReference>
<keyword evidence="2" id="KW-0963">Cytoplasm</keyword>
<name>A0A3D9Z3B4_9HYPH</name>
<comment type="similarity">
    <text evidence="2">Belongs to the YbaB/EbfC family.</text>
</comment>